<dbReference type="PANTHER" id="PTHR48111">
    <property type="entry name" value="REGULATOR OF RPOS"/>
    <property type="match status" value="1"/>
</dbReference>
<dbReference type="Gene3D" id="2.40.50.1020">
    <property type="entry name" value="LytTr DNA-binding domain"/>
    <property type="match status" value="1"/>
</dbReference>
<dbReference type="InterPro" id="IPR001789">
    <property type="entry name" value="Sig_transdc_resp-reg_receiver"/>
</dbReference>
<evidence type="ECO:0000259" key="3">
    <source>
        <dbReference type="PROSITE" id="PS50110"/>
    </source>
</evidence>
<dbReference type="RefSeq" id="WP_302109885.1">
    <property type="nucleotide sequence ID" value="NZ_JAUKTR010000003.1"/>
</dbReference>
<sequence>MSILTLLAVDDEPAALNRLKSLLAETPGVTLIGALSDSREALARINRERPDVLILDISMPGLNGLELIANLAKGYAPAVIYVTAFQSFAVDAFERAAVDYLVKPASSERLRMALDRARERLNNATAAQRLKALETLGGSLPAESLREQHIWVPVRGGRTRVSIADVRWIEAEREYARIHAGPDTGLVRASMTSLEARFGSERMVRVHRSAMVNLDHVRRSHTTAWGGMALETSDGDMISVGPSYRSNIKRLLREPELRTPS</sequence>
<dbReference type="SMART" id="SM00850">
    <property type="entry name" value="LytTR"/>
    <property type="match status" value="1"/>
</dbReference>
<feature type="domain" description="HTH LytTR-type" evidence="4">
    <location>
        <begin position="150"/>
        <end position="254"/>
    </location>
</feature>
<organism evidence="5 6">
    <name type="scientific">Peiella sedimenti</name>
    <dbReference type="NCBI Taxonomy" id="3061083"/>
    <lineage>
        <taxon>Bacteria</taxon>
        <taxon>Pseudomonadati</taxon>
        <taxon>Pseudomonadota</taxon>
        <taxon>Alphaproteobacteria</taxon>
        <taxon>Caulobacterales</taxon>
        <taxon>Caulobacteraceae</taxon>
        <taxon>Peiella</taxon>
    </lineage>
</organism>
<feature type="modified residue" description="4-aspartylphosphate" evidence="2">
    <location>
        <position position="56"/>
    </location>
</feature>
<dbReference type="SUPFAM" id="SSF52172">
    <property type="entry name" value="CheY-like"/>
    <property type="match status" value="1"/>
</dbReference>
<evidence type="ECO:0000313" key="5">
    <source>
        <dbReference type="EMBL" id="MDO1559456.1"/>
    </source>
</evidence>
<dbReference type="Pfam" id="PF00072">
    <property type="entry name" value="Response_reg"/>
    <property type="match status" value="1"/>
</dbReference>
<evidence type="ECO:0000256" key="1">
    <source>
        <dbReference type="ARBA" id="ARBA00023125"/>
    </source>
</evidence>
<dbReference type="Pfam" id="PF04397">
    <property type="entry name" value="LytTR"/>
    <property type="match status" value="1"/>
</dbReference>
<name>A0ABT8SM72_9CAUL</name>
<dbReference type="Proteomes" id="UP001169063">
    <property type="component" value="Unassembled WGS sequence"/>
</dbReference>
<keyword evidence="2" id="KW-0597">Phosphoprotein</keyword>
<reference evidence="5" key="1">
    <citation type="submission" date="2023-07" db="EMBL/GenBank/DDBJ databases">
        <title>Brevundimonas soil sp. nov., isolated from the soil of chemical plant.</title>
        <authorList>
            <person name="Wu N."/>
        </authorList>
    </citation>
    <scope>NUCLEOTIDE SEQUENCE</scope>
    <source>
        <strain evidence="5">XZ-24</strain>
    </source>
</reference>
<keyword evidence="1" id="KW-0238">DNA-binding</keyword>
<dbReference type="Gene3D" id="3.40.50.2300">
    <property type="match status" value="1"/>
</dbReference>
<dbReference type="SMART" id="SM00448">
    <property type="entry name" value="REC"/>
    <property type="match status" value="1"/>
</dbReference>
<gene>
    <name evidence="5" type="ORF">Q0812_08450</name>
</gene>
<dbReference type="InterPro" id="IPR007492">
    <property type="entry name" value="LytTR_DNA-bd_dom"/>
</dbReference>
<comment type="caution">
    <text evidence="5">The sequence shown here is derived from an EMBL/GenBank/DDBJ whole genome shotgun (WGS) entry which is preliminary data.</text>
</comment>
<evidence type="ECO:0000256" key="2">
    <source>
        <dbReference type="PROSITE-ProRule" id="PRU00169"/>
    </source>
</evidence>
<protein>
    <submittedName>
        <fullName evidence="5">Response regulator transcription factor</fullName>
    </submittedName>
</protein>
<dbReference type="PANTHER" id="PTHR48111:SF69">
    <property type="entry name" value="RESPONSE REGULATOR RECEIVER"/>
    <property type="match status" value="1"/>
</dbReference>
<proteinExistence type="predicted"/>
<dbReference type="InterPro" id="IPR011006">
    <property type="entry name" value="CheY-like_superfamily"/>
</dbReference>
<keyword evidence="6" id="KW-1185">Reference proteome</keyword>
<dbReference type="PROSITE" id="PS50110">
    <property type="entry name" value="RESPONSE_REGULATORY"/>
    <property type="match status" value="1"/>
</dbReference>
<feature type="domain" description="Response regulatory" evidence="3">
    <location>
        <begin position="5"/>
        <end position="118"/>
    </location>
</feature>
<evidence type="ECO:0000313" key="6">
    <source>
        <dbReference type="Proteomes" id="UP001169063"/>
    </source>
</evidence>
<dbReference type="EMBL" id="JAUKTR010000003">
    <property type="protein sequence ID" value="MDO1559456.1"/>
    <property type="molecule type" value="Genomic_DNA"/>
</dbReference>
<dbReference type="PROSITE" id="PS50930">
    <property type="entry name" value="HTH_LYTTR"/>
    <property type="match status" value="1"/>
</dbReference>
<evidence type="ECO:0000259" key="4">
    <source>
        <dbReference type="PROSITE" id="PS50930"/>
    </source>
</evidence>
<dbReference type="InterPro" id="IPR039420">
    <property type="entry name" value="WalR-like"/>
</dbReference>
<accession>A0ABT8SM72</accession>